<proteinExistence type="inferred from homology"/>
<evidence type="ECO:0000259" key="7">
    <source>
        <dbReference type="PROSITE" id="PS50928"/>
    </source>
</evidence>
<dbReference type="InterPro" id="IPR051204">
    <property type="entry name" value="ABC_transp_perm/SBD"/>
</dbReference>
<evidence type="ECO:0000256" key="4">
    <source>
        <dbReference type="ARBA" id="ARBA00022989"/>
    </source>
</evidence>
<feature type="transmembrane region" description="Helical" evidence="6">
    <location>
        <begin position="105"/>
        <end position="126"/>
    </location>
</feature>
<gene>
    <name evidence="8" type="ORF">C6571_16660</name>
</gene>
<accession>A0A2S0N5A0</accession>
<dbReference type="InterPro" id="IPR000515">
    <property type="entry name" value="MetI-like"/>
</dbReference>
<keyword evidence="4 6" id="KW-1133">Transmembrane helix</keyword>
<comment type="subcellular location">
    <subcellularLocation>
        <location evidence="1 6">Cell membrane</location>
        <topology evidence="1 6">Multi-pass membrane protein</topology>
    </subcellularLocation>
</comment>
<dbReference type="AlphaFoldDB" id="A0A2S0N5A0"/>
<evidence type="ECO:0000256" key="6">
    <source>
        <dbReference type="RuleBase" id="RU363032"/>
    </source>
</evidence>
<feature type="transmembrane region" description="Helical" evidence="6">
    <location>
        <begin position="356"/>
        <end position="375"/>
    </location>
</feature>
<evidence type="ECO:0000313" key="9">
    <source>
        <dbReference type="Proteomes" id="UP000239326"/>
    </source>
</evidence>
<dbReference type="GO" id="GO:0005886">
    <property type="term" value="C:plasma membrane"/>
    <property type="evidence" value="ECO:0007669"/>
    <property type="project" value="UniProtKB-SubCell"/>
</dbReference>
<evidence type="ECO:0000313" key="8">
    <source>
        <dbReference type="EMBL" id="AVO43334.1"/>
    </source>
</evidence>
<dbReference type="Gene3D" id="1.10.3720.10">
    <property type="entry name" value="MetI-like"/>
    <property type="match status" value="1"/>
</dbReference>
<name>A0A2S0N5A0_9BURK</name>
<dbReference type="PANTHER" id="PTHR30177:SF30">
    <property type="entry name" value="GLYCINE BETAINE UPTAKE SYSTEM PERMEASE PROTEIN YEHY"/>
    <property type="match status" value="1"/>
</dbReference>
<feature type="transmembrane region" description="Helical" evidence="6">
    <location>
        <begin position="180"/>
        <end position="203"/>
    </location>
</feature>
<evidence type="ECO:0000256" key="1">
    <source>
        <dbReference type="ARBA" id="ARBA00004651"/>
    </source>
</evidence>
<feature type="transmembrane region" description="Helical" evidence="6">
    <location>
        <begin position="36"/>
        <end position="63"/>
    </location>
</feature>
<keyword evidence="2 6" id="KW-0813">Transport</keyword>
<evidence type="ECO:0000256" key="5">
    <source>
        <dbReference type="ARBA" id="ARBA00023136"/>
    </source>
</evidence>
<protein>
    <submittedName>
        <fullName evidence="8">Osmoprotectant uptake system permease</fullName>
    </submittedName>
</protein>
<organism evidence="8 9">
    <name type="scientific">Simplicispira suum</name>
    <dbReference type="NCBI Taxonomy" id="2109915"/>
    <lineage>
        <taxon>Bacteria</taxon>
        <taxon>Pseudomonadati</taxon>
        <taxon>Pseudomonadota</taxon>
        <taxon>Betaproteobacteria</taxon>
        <taxon>Burkholderiales</taxon>
        <taxon>Comamonadaceae</taxon>
        <taxon>Simplicispira</taxon>
    </lineage>
</organism>
<dbReference type="PANTHER" id="PTHR30177">
    <property type="entry name" value="GLYCINE BETAINE/L-PROLINE TRANSPORT SYSTEM PERMEASE PROTEIN PROW"/>
    <property type="match status" value="1"/>
</dbReference>
<evidence type="ECO:0000256" key="3">
    <source>
        <dbReference type="ARBA" id="ARBA00022692"/>
    </source>
</evidence>
<feature type="transmembrane region" description="Helical" evidence="6">
    <location>
        <begin position="138"/>
        <end position="160"/>
    </location>
</feature>
<sequence length="388" mass="39564">MVKNRVLAVLAVAGLGAALGLPFVTHAPNRLVSGTGIMLAQIVGGAAGGPFWLALLSALLLVASIFMRPTRGVHVAVWLAATLLLSSLAALAAQQATQLAGEASAIARTSLGGAFWILAALSWLAAADALGRLALPPLWRMLGVGVVLAPLALLLAGGAFHDLSLLKEYANRRDVFSAALWQHVQIVLFSLLPALLMGVPLGIASSRMRALRGPLFAVLNVIQTVPSIALFGLLMAPLALLAASVPVLAQLGVKGIGMTPAVIALTLYALLPIARSSAAGLSQVQPAVIEAAQGMGLTPWQIFWRVELPLALPVLLSGLRVATVQTIGMAVVAALIGAGGFGALVFQGLGSGALDVVLLGVLPVVAMAVAVDAVLKALAMALTRESLD</sequence>
<reference evidence="8 9" key="1">
    <citation type="submission" date="2018-03" db="EMBL/GenBank/DDBJ databases">
        <title>Genome sequencing of Simplicispira sp.</title>
        <authorList>
            <person name="Kim S.-J."/>
            <person name="Heo J."/>
            <person name="Kwon S.-W."/>
        </authorList>
    </citation>
    <scope>NUCLEOTIDE SEQUENCE [LARGE SCALE GENOMIC DNA]</scope>
    <source>
        <strain evidence="8 9">SC1-8</strain>
    </source>
</reference>
<evidence type="ECO:0000256" key="2">
    <source>
        <dbReference type="ARBA" id="ARBA00022448"/>
    </source>
</evidence>
<feature type="transmembrane region" description="Helical" evidence="6">
    <location>
        <begin position="247"/>
        <end position="271"/>
    </location>
</feature>
<comment type="similarity">
    <text evidence="6">Belongs to the binding-protein-dependent transport system permease family.</text>
</comment>
<dbReference type="CDD" id="cd06261">
    <property type="entry name" value="TM_PBP2"/>
    <property type="match status" value="1"/>
</dbReference>
<feature type="domain" description="ABC transmembrane type-1" evidence="7">
    <location>
        <begin position="180"/>
        <end position="375"/>
    </location>
</feature>
<dbReference type="OrthoDB" id="9801163at2"/>
<feature type="transmembrane region" description="Helical" evidence="6">
    <location>
        <begin position="75"/>
        <end position="93"/>
    </location>
</feature>
<dbReference type="Pfam" id="PF00528">
    <property type="entry name" value="BPD_transp_1"/>
    <property type="match status" value="1"/>
</dbReference>
<dbReference type="KEGG" id="simp:C6571_16660"/>
<dbReference type="GO" id="GO:0055085">
    <property type="term" value="P:transmembrane transport"/>
    <property type="evidence" value="ECO:0007669"/>
    <property type="project" value="InterPro"/>
</dbReference>
<dbReference type="SUPFAM" id="SSF161098">
    <property type="entry name" value="MetI-like"/>
    <property type="match status" value="1"/>
</dbReference>
<keyword evidence="5 6" id="KW-0472">Membrane</keyword>
<dbReference type="PROSITE" id="PS50928">
    <property type="entry name" value="ABC_TM1"/>
    <property type="match status" value="1"/>
</dbReference>
<feature type="transmembrane region" description="Helical" evidence="6">
    <location>
        <begin position="327"/>
        <end position="350"/>
    </location>
</feature>
<dbReference type="Proteomes" id="UP000239326">
    <property type="component" value="Chromosome"/>
</dbReference>
<feature type="transmembrane region" description="Helical" evidence="6">
    <location>
        <begin position="215"/>
        <end position="241"/>
    </location>
</feature>
<dbReference type="GO" id="GO:0031460">
    <property type="term" value="P:glycine betaine transport"/>
    <property type="evidence" value="ECO:0007669"/>
    <property type="project" value="TreeGrafter"/>
</dbReference>
<dbReference type="EMBL" id="CP027669">
    <property type="protein sequence ID" value="AVO43334.1"/>
    <property type="molecule type" value="Genomic_DNA"/>
</dbReference>
<keyword evidence="3 6" id="KW-0812">Transmembrane</keyword>
<keyword evidence="9" id="KW-1185">Reference proteome</keyword>
<dbReference type="InterPro" id="IPR035906">
    <property type="entry name" value="MetI-like_sf"/>
</dbReference>